<keyword evidence="3" id="KW-1185">Reference proteome</keyword>
<gene>
    <name evidence="2" type="ORF">ACFPZ3_44600</name>
</gene>
<accession>A0ABW1D0J2</accession>
<evidence type="ECO:0000313" key="3">
    <source>
        <dbReference type="Proteomes" id="UP001596058"/>
    </source>
</evidence>
<comment type="caution">
    <text evidence="2">The sequence shown here is derived from an EMBL/GenBank/DDBJ whole genome shotgun (WGS) entry which is preliminary data.</text>
</comment>
<dbReference type="Proteomes" id="UP001596058">
    <property type="component" value="Unassembled WGS sequence"/>
</dbReference>
<dbReference type="RefSeq" id="WP_379520458.1">
    <property type="nucleotide sequence ID" value="NZ_JBHSPA010000059.1"/>
</dbReference>
<reference evidence="3" key="1">
    <citation type="journal article" date="2019" name="Int. J. Syst. Evol. Microbiol.">
        <title>The Global Catalogue of Microorganisms (GCM) 10K type strain sequencing project: providing services to taxonomists for standard genome sequencing and annotation.</title>
        <authorList>
            <consortium name="The Broad Institute Genomics Platform"/>
            <consortium name="The Broad Institute Genome Sequencing Center for Infectious Disease"/>
            <person name="Wu L."/>
            <person name="Ma J."/>
        </authorList>
    </citation>
    <scope>NUCLEOTIDE SEQUENCE [LARGE SCALE GENOMIC DNA]</scope>
    <source>
        <strain evidence="3">CCUG 53903</strain>
    </source>
</reference>
<dbReference type="EMBL" id="JBHSPA010000059">
    <property type="protein sequence ID" value="MFC5830977.1"/>
    <property type="molecule type" value="Genomic_DNA"/>
</dbReference>
<evidence type="ECO:0000313" key="2">
    <source>
        <dbReference type="EMBL" id="MFC5830977.1"/>
    </source>
</evidence>
<evidence type="ECO:0000259" key="1">
    <source>
        <dbReference type="Pfam" id="PF02899"/>
    </source>
</evidence>
<protein>
    <submittedName>
        <fullName evidence="2">Site-specific integrase</fullName>
    </submittedName>
</protein>
<dbReference type="InterPro" id="IPR004107">
    <property type="entry name" value="Integrase_SAM-like_N"/>
</dbReference>
<name>A0ABW1D0J2_9ACTN</name>
<dbReference type="Pfam" id="PF02899">
    <property type="entry name" value="Phage_int_SAM_1"/>
    <property type="match status" value="1"/>
</dbReference>
<proteinExistence type="predicted"/>
<organism evidence="2 3">
    <name type="scientific">Nonomuraea insulae</name>
    <dbReference type="NCBI Taxonomy" id="1616787"/>
    <lineage>
        <taxon>Bacteria</taxon>
        <taxon>Bacillati</taxon>
        <taxon>Actinomycetota</taxon>
        <taxon>Actinomycetes</taxon>
        <taxon>Streptosporangiales</taxon>
        <taxon>Streptosporangiaceae</taxon>
        <taxon>Nonomuraea</taxon>
    </lineage>
</organism>
<feature type="domain" description="Integrase SAM-like N-terminal" evidence="1">
    <location>
        <begin position="19"/>
        <end position="75"/>
    </location>
</feature>
<sequence>MHPPFVVLDRAAKELRPVTEYLEDLALSDCSPLTCRSHAYGLLRWFRLLWILEVHWERATEADVAAMVGWLRSAPNPQRRRRTPGVPEPGR</sequence>